<evidence type="ECO:0000256" key="8">
    <source>
        <dbReference type="ARBA" id="ARBA00022598"/>
    </source>
</evidence>
<keyword evidence="8 18" id="KW-0436">Ligase</keyword>
<comment type="function">
    <text evidence="1">Is required not only for elongation of protein synthesis but also for the initiation of all mRNA translation through initiator tRNA(fMet) aminoacylation.</text>
</comment>
<dbReference type="GO" id="GO:0006431">
    <property type="term" value="P:methionyl-tRNA aminoacylation"/>
    <property type="evidence" value="ECO:0007669"/>
    <property type="project" value="InterPro"/>
</dbReference>
<dbReference type="Proteomes" id="UP000231276">
    <property type="component" value="Unassembled WGS sequence"/>
</dbReference>
<comment type="caution">
    <text evidence="18">The sequence shown here is derived from an EMBL/GenBank/DDBJ whole genome shotgun (WGS) entry which is preliminary data.</text>
</comment>
<evidence type="ECO:0000256" key="4">
    <source>
        <dbReference type="ARBA" id="ARBA00012838"/>
    </source>
</evidence>
<dbReference type="InterPro" id="IPR051270">
    <property type="entry name" value="Tyrosine-tRNA_ligase_regulator"/>
</dbReference>
<evidence type="ECO:0000256" key="6">
    <source>
        <dbReference type="ARBA" id="ARBA00022490"/>
    </source>
</evidence>
<dbReference type="CDD" id="cd02800">
    <property type="entry name" value="tRNA_bind_EcMetRS_like"/>
    <property type="match status" value="1"/>
</dbReference>
<sequence>MINLEDFLKLDIRVGEILEARKIQGTDRLLKLRVDLGKEEKEIVSGIAEYFNAPEELVGKQIPILANLSPRTIKGHKSDGMILAVLGDGKFSLLAAENKIPNGSPVR</sequence>
<evidence type="ECO:0000256" key="3">
    <source>
        <dbReference type="ARBA" id="ARBA00011738"/>
    </source>
</evidence>
<dbReference type="InterPro" id="IPR004495">
    <property type="entry name" value="Met-tRNA-synth_bsu_C"/>
</dbReference>
<keyword evidence="13" id="KW-0030">Aminoacyl-tRNA synthetase</keyword>
<dbReference type="Gene3D" id="2.40.50.140">
    <property type="entry name" value="Nucleic acid-binding proteins"/>
    <property type="match status" value="1"/>
</dbReference>
<comment type="catalytic activity">
    <reaction evidence="15">
        <text>tRNA(Met) + L-methionine + ATP = L-methionyl-tRNA(Met) + AMP + diphosphate</text>
        <dbReference type="Rhea" id="RHEA:13481"/>
        <dbReference type="Rhea" id="RHEA-COMP:9667"/>
        <dbReference type="Rhea" id="RHEA-COMP:9698"/>
        <dbReference type="ChEBI" id="CHEBI:30616"/>
        <dbReference type="ChEBI" id="CHEBI:33019"/>
        <dbReference type="ChEBI" id="CHEBI:57844"/>
        <dbReference type="ChEBI" id="CHEBI:78442"/>
        <dbReference type="ChEBI" id="CHEBI:78530"/>
        <dbReference type="ChEBI" id="CHEBI:456215"/>
        <dbReference type="EC" id="6.1.1.10"/>
    </reaction>
</comment>
<evidence type="ECO:0000256" key="5">
    <source>
        <dbReference type="ARBA" id="ARBA00018753"/>
    </source>
</evidence>
<evidence type="ECO:0000256" key="11">
    <source>
        <dbReference type="ARBA" id="ARBA00022884"/>
    </source>
</evidence>
<keyword evidence="9" id="KW-0547">Nucleotide-binding</keyword>
<dbReference type="GO" id="GO:0004825">
    <property type="term" value="F:methionine-tRNA ligase activity"/>
    <property type="evidence" value="ECO:0007669"/>
    <property type="project" value="UniProtKB-EC"/>
</dbReference>
<evidence type="ECO:0000256" key="1">
    <source>
        <dbReference type="ARBA" id="ARBA00003314"/>
    </source>
</evidence>
<evidence type="ECO:0000256" key="13">
    <source>
        <dbReference type="ARBA" id="ARBA00023146"/>
    </source>
</evidence>
<keyword evidence="7 16" id="KW-0820">tRNA-binding</keyword>
<keyword evidence="6" id="KW-0963">Cytoplasm</keyword>
<evidence type="ECO:0000313" key="18">
    <source>
        <dbReference type="EMBL" id="PIP86645.1"/>
    </source>
</evidence>
<protein>
    <recommendedName>
        <fullName evidence="5">Methionine--tRNA ligase</fullName>
        <ecNumber evidence="4">6.1.1.10</ecNumber>
    </recommendedName>
    <alternativeName>
        <fullName evidence="14">Methionyl-tRNA synthetase</fullName>
    </alternativeName>
</protein>
<evidence type="ECO:0000256" key="16">
    <source>
        <dbReference type="PROSITE-ProRule" id="PRU00209"/>
    </source>
</evidence>
<evidence type="ECO:0000256" key="7">
    <source>
        <dbReference type="ARBA" id="ARBA00022555"/>
    </source>
</evidence>
<dbReference type="SUPFAM" id="SSF50249">
    <property type="entry name" value="Nucleic acid-binding proteins"/>
    <property type="match status" value="1"/>
</dbReference>
<dbReference type="Pfam" id="PF01588">
    <property type="entry name" value="tRNA_bind"/>
    <property type="match status" value="1"/>
</dbReference>
<evidence type="ECO:0000256" key="10">
    <source>
        <dbReference type="ARBA" id="ARBA00022840"/>
    </source>
</evidence>
<dbReference type="PROSITE" id="PS50886">
    <property type="entry name" value="TRBD"/>
    <property type="match status" value="1"/>
</dbReference>
<evidence type="ECO:0000259" key="17">
    <source>
        <dbReference type="PROSITE" id="PS50886"/>
    </source>
</evidence>
<evidence type="ECO:0000256" key="9">
    <source>
        <dbReference type="ARBA" id="ARBA00022741"/>
    </source>
</evidence>
<dbReference type="FunFam" id="2.40.50.140:FF:000042">
    <property type="entry name" value="Methionine--tRNA ligase"/>
    <property type="match status" value="1"/>
</dbReference>
<dbReference type="AlphaFoldDB" id="A0A2H0DWT9"/>
<evidence type="ECO:0000256" key="15">
    <source>
        <dbReference type="ARBA" id="ARBA00047364"/>
    </source>
</evidence>
<dbReference type="PANTHER" id="PTHR11586:SF37">
    <property type="entry name" value="TRNA-BINDING DOMAIN-CONTAINING PROTEIN"/>
    <property type="match status" value="1"/>
</dbReference>
<dbReference type="EMBL" id="PCTS01000012">
    <property type="protein sequence ID" value="PIP86645.1"/>
    <property type="molecule type" value="Genomic_DNA"/>
</dbReference>
<keyword evidence="10" id="KW-0067">ATP-binding</keyword>
<feature type="domain" description="TRNA-binding" evidence="17">
    <location>
        <begin position="6"/>
        <end position="107"/>
    </location>
</feature>
<dbReference type="InterPro" id="IPR012340">
    <property type="entry name" value="NA-bd_OB-fold"/>
</dbReference>
<dbReference type="GO" id="GO:0000049">
    <property type="term" value="F:tRNA binding"/>
    <property type="evidence" value="ECO:0007669"/>
    <property type="project" value="UniProtKB-UniRule"/>
</dbReference>
<dbReference type="EC" id="6.1.1.10" evidence="4"/>
<evidence type="ECO:0000256" key="12">
    <source>
        <dbReference type="ARBA" id="ARBA00022917"/>
    </source>
</evidence>
<comment type="subunit">
    <text evidence="3">Homodimer.</text>
</comment>
<keyword evidence="12" id="KW-0648">Protein biosynthesis</keyword>
<reference evidence="18 19" key="1">
    <citation type="submission" date="2017-09" db="EMBL/GenBank/DDBJ databases">
        <title>Depth-based differentiation of microbial function through sediment-hosted aquifers and enrichment of novel symbionts in the deep terrestrial subsurface.</title>
        <authorList>
            <person name="Probst A.J."/>
            <person name="Ladd B."/>
            <person name="Jarett J.K."/>
            <person name="Geller-Mcgrath D.E."/>
            <person name="Sieber C.M."/>
            <person name="Emerson J.B."/>
            <person name="Anantharaman K."/>
            <person name="Thomas B.C."/>
            <person name="Malmstrom R."/>
            <person name="Stieglmeier M."/>
            <person name="Klingl A."/>
            <person name="Woyke T."/>
            <person name="Ryan C.M."/>
            <person name="Banfield J.F."/>
        </authorList>
    </citation>
    <scope>NUCLEOTIDE SEQUENCE [LARGE SCALE GENOMIC DNA]</scope>
    <source>
        <strain evidence="18">CG22_combo_CG10-13_8_21_14_all_43_18</strain>
    </source>
</reference>
<dbReference type="PANTHER" id="PTHR11586">
    <property type="entry name" value="TRNA-AMINOACYLATION COFACTOR ARC1 FAMILY MEMBER"/>
    <property type="match status" value="1"/>
</dbReference>
<organism evidence="18 19">
    <name type="scientific">Candidatus Campbellbacteria bacterium CG22_combo_CG10-13_8_21_14_all_43_18</name>
    <dbReference type="NCBI Taxonomy" id="1974530"/>
    <lineage>
        <taxon>Bacteria</taxon>
        <taxon>Candidatus Campbelliibacteriota</taxon>
    </lineage>
</organism>
<evidence type="ECO:0000256" key="2">
    <source>
        <dbReference type="ARBA" id="ARBA00004496"/>
    </source>
</evidence>
<evidence type="ECO:0000256" key="14">
    <source>
        <dbReference type="ARBA" id="ARBA00030904"/>
    </source>
</evidence>
<gene>
    <name evidence="18" type="ORF">COW82_00935</name>
</gene>
<keyword evidence="11 16" id="KW-0694">RNA-binding</keyword>
<comment type="subcellular location">
    <subcellularLocation>
        <location evidence="2">Cytoplasm</location>
    </subcellularLocation>
</comment>
<dbReference type="GO" id="GO:0005737">
    <property type="term" value="C:cytoplasm"/>
    <property type="evidence" value="ECO:0007669"/>
    <property type="project" value="UniProtKB-SubCell"/>
</dbReference>
<proteinExistence type="predicted"/>
<dbReference type="InterPro" id="IPR002547">
    <property type="entry name" value="tRNA-bd_dom"/>
</dbReference>
<dbReference type="GO" id="GO:0005524">
    <property type="term" value="F:ATP binding"/>
    <property type="evidence" value="ECO:0007669"/>
    <property type="project" value="UniProtKB-KW"/>
</dbReference>
<accession>A0A2H0DWT9</accession>
<name>A0A2H0DWT9_9BACT</name>
<evidence type="ECO:0000313" key="19">
    <source>
        <dbReference type="Proteomes" id="UP000231276"/>
    </source>
</evidence>